<dbReference type="SMART" id="SM00173">
    <property type="entry name" value="RAS"/>
    <property type="match status" value="1"/>
</dbReference>
<comment type="caution">
    <text evidence="15">The sequence shown here is derived from an EMBL/GenBank/DDBJ whole genome shotgun (WGS) entry which is preliminary data.</text>
</comment>
<evidence type="ECO:0000256" key="3">
    <source>
        <dbReference type="ARBA" id="ARBA00011984"/>
    </source>
</evidence>
<evidence type="ECO:0000256" key="13">
    <source>
        <dbReference type="ARBA" id="ARBA00072720"/>
    </source>
</evidence>
<keyword evidence="4" id="KW-1003">Cell membrane</keyword>
<dbReference type="PROSITE" id="PS51420">
    <property type="entry name" value="RHO"/>
    <property type="match status" value="1"/>
</dbReference>
<dbReference type="Pfam" id="PF00071">
    <property type="entry name" value="Ras"/>
    <property type="match status" value="1"/>
</dbReference>
<keyword evidence="10" id="KW-0449">Lipoprotein</keyword>
<keyword evidence="5" id="KW-0488">Methylation</keyword>
<accession>A0AA40K8C5</accession>
<feature type="region of interest" description="Disordered" evidence="14">
    <location>
        <begin position="190"/>
        <end position="211"/>
    </location>
</feature>
<gene>
    <name evidence="15" type="ORF">B0T18DRAFT_109127</name>
</gene>
<dbReference type="PRINTS" id="PR00449">
    <property type="entry name" value="RASTRNSFRMNG"/>
</dbReference>
<evidence type="ECO:0000256" key="4">
    <source>
        <dbReference type="ARBA" id="ARBA00022475"/>
    </source>
</evidence>
<evidence type="ECO:0000256" key="9">
    <source>
        <dbReference type="ARBA" id="ARBA00023136"/>
    </source>
</evidence>
<keyword evidence="11" id="KW-0636">Prenylation</keyword>
<evidence type="ECO:0000256" key="14">
    <source>
        <dbReference type="SAM" id="MobiDB-lite"/>
    </source>
</evidence>
<sequence>MPPRYGYQPVREFHVVVLGAGGVGKSCLTAQFVHNEWIESYDPTIEDSYRTQVSVDGRQVMLEILDTAGTEQFVAMRDLYMKTGQGFLLVFSITSRASLQELATLREEIIRIKDDENIPIVIVGNKADLVDQRAVDRAKAFAISQRWQAPYYEASARTRTNVDEVFIDLCRQMLRRDDIDLPHNHDDIYYQKAEDHSSSRRRHRRKNKEHRTRCVIL</sequence>
<evidence type="ECO:0000256" key="10">
    <source>
        <dbReference type="ARBA" id="ARBA00023288"/>
    </source>
</evidence>
<protein>
    <recommendedName>
        <fullName evidence="13">Ras-related protein RSR1</fullName>
        <ecNumber evidence="3">3.6.5.2</ecNumber>
    </recommendedName>
</protein>
<evidence type="ECO:0000256" key="7">
    <source>
        <dbReference type="ARBA" id="ARBA00022801"/>
    </source>
</evidence>
<keyword evidence="9" id="KW-0472">Membrane</keyword>
<dbReference type="GO" id="GO:2000114">
    <property type="term" value="P:regulation of establishment of cell polarity"/>
    <property type="evidence" value="ECO:0007669"/>
    <property type="project" value="UniProtKB-ARBA"/>
</dbReference>
<comment type="subcellular location">
    <subcellularLocation>
        <location evidence="1">Cell membrane</location>
        <topology evidence="1">Lipid-anchor</topology>
        <orientation evidence="1">Cytoplasmic side</orientation>
    </subcellularLocation>
</comment>
<organism evidence="15 16">
    <name type="scientific">Schizothecium vesticola</name>
    <dbReference type="NCBI Taxonomy" id="314040"/>
    <lineage>
        <taxon>Eukaryota</taxon>
        <taxon>Fungi</taxon>
        <taxon>Dikarya</taxon>
        <taxon>Ascomycota</taxon>
        <taxon>Pezizomycotina</taxon>
        <taxon>Sordariomycetes</taxon>
        <taxon>Sordariomycetidae</taxon>
        <taxon>Sordariales</taxon>
        <taxon>Schizotheciaceae</taxon>
        <taxon>Schizothecium</taxon>
    </lineage>
</organism>
<dbReference type="InterPro" id="IPR020849">
    <property type="entry name" value="Small_GTPase_Ras-type"/>
</dbReference>
<evidence type="ECO:0000256" key="6">
    <source>
        <dbReference type="ARBA" id="ARBA00022741"/>
    </source>
</evidence>
<dbReference type="EC" id="3.6.5.2" evidence="3"/>
<dbReference type="GO" id="GO:0007165">
    <property type="term" value="P:signal transduction"/>
    <property type="evidence" value="ECO:0007669"/>
    <property type="project" value="InterPro"/>
</dbReference>
<keyword evidence="8" id="KW-0342">GTP-binding</keyword>
<dbReference type="AlphaFoldDB" id="A0AA40K8C5"/>
<evidence type="ECO:0000256" key="11">
    <source>
        <dbReference type="ARBA" id="ARBA00023289"/>
    </source>
</evidence>
<proteinExistence type="inferred from homology"/>
<evidence type="ECO:0000256" key="8">
    <source>
        <dbReference type="ARBA" id="ARBA00023134"/>
    </source>
</evidence>
<dbReference type="InterPro" id="IPR027417">
    <property type="entry name" value="P-loop_NTPase"/>
</dbReference>
<dbReference type="PROSITE" id="PS51419">
    <property type="entry name" value="RAB"/>
    <property type="match status" value="1"/>
</dbReference>
<evidence type="ECO:0000313" key="16">
    <source>
        <dbReference type="Proteomes" id="UP001172155"/>
    </source>
</evidence>
<dbReference type="EMBL" id="JAUKUD010000003">
    <property type="protein sequence ID" value="KAK0749565.1"/>
    <property type="molecule type" value="Genomic_DNA"/>
</dbReference>
<dbReference type="Proteomes" id="UP001172155">
    <property type="component" value="Unassembled WGS sequence"/>
</dbReference>
<name>A0AA40K8C5_9PEZI</name>
<dbReference type="NCBIfam" id="TIGR00231">
    <property type="entry name" value="small_GTP"/>
    <property type="match status" value="1"/>
</dbReference>
<dbReference type="Gene3D" id="3.40.50.300">
    <property type="entry name" value="P-loop containing nucleotide triphosphate hydrolases"/>
    <property type="match status" value="1"/>
</dbReference>
<evidence type="ECO:0000256" key="5">
    <source>
        <dbReference type="ARBA" id="ARBA00022481"/>
    </source>
</evidence>
<dbReference type="SMART" id="SM00175">
    <property type="entry name" value="RAB"/>
    <property type="match status" value="1"/>
</dbReference>
<dbReference type="SMART" id="SM00174">
    <property type="entry name" value="RHO"/>
    <property type="match status" value="1"/>
</dbReference>
<dbReference type="InterPro" id="IPR001806">
    <property type="entry name" value="Small_GTPase"/>
</dbReference>
<feature type="compositionally biased region" description="Basic residues" evidence="14">
    <location>
        <begin position="199"/>
        <end position="211"/>
    </location>
</feature>
<evidence type="ECO:0000256" key="2">
    <source>
        <dbReference type="ARBA" id="ARBA00008344"/>
    </source>
</evidence>
<dbReference type="FunFam" id="3.40.50.300:FF:000631">
    <property type="entry name" value="Ras small monomeric GTPase"/>
    <property type="match status" value="1"/>
</dbReference>
<dbReference type="GO" id="GO:0005525">
    <property type="term" value="F:GTP binding"/>
    <property type="evidence" value="ECO:0007669"/>
    <property type="project" value="UniProtKB-KW"/>
</dbReference>
<keyword evidence="6" id="KW-0547">Nucleotide-binding</keyword>
<dbReference type="PROSITE" id="PS51421">
    <property type="entry name" value="RAS"/>
    <property type="match status" value="1"/>
</dbReference>
<evidence type="ECO:0000256" key="1">
    <source>
        <dbReference type="ARBA" id="ARBA00004342"/>
    </source>
</evidence>
<comment type="similarity">
    <text evidence="2">Belongs to the small GTPase superfamily. Ras family.</text>
</comment>
<dbReference type="GO" id="GO:0003925">
    <property type="term" value="F:G protein activity"/>
    <property type="evidence" value="ECO:0007669"/>
    <property type="project" value="UniProtKB-EC"/>
</dbReference>
<keyword evidence="7" id="KW-0378">Hydrolase</keyword>
<dbReference type="InterPro" id="IPR005225">
    <property type="entry name" value="Small_GTP-bd"/>
</dbReference>
<evidence type="ECO:0000256" key="12">
    <source>
        <dbReference type="ARBA" id="ARBA00048098"/>
    </source>
</evidence>
<comment type="catalytic activity">
    <reaction evidence="12">
        <text>GTP + H2O = GDP + phosphate + H(+)</text>
        <dbReference type="Rhea" id="RHEA:19669"/>
        <dbReference type="ChEBI" id="CHEBI:15377"/>
        <dbReference type="ChEBI" id="CHEBI:15378"/>
        <dbReference type="ChEBI" id="CHEBI:37565"/>
        <dbReference type="ChEBI" id="CHEBI:43474"/>
        <dbReference type="ChEBI" id="CHEBI:58189"/>
        <dbReference type="EC" id="3.6.5.2"/>
    </reaction>
</comment>
<keyword evidence="16" id="KW-1185">Reference proteome</keyword>
<dbReference type="GO" id="GO:0005886">
    <property type="term" value="C:plasma membrane"/>
    <property type="evidence" value="ECO:0007669"/>
    <property type="project" value="UniProtKB-SubCell"/>
</dbReference>
<dbReference type="SMART" id="SM00176">
    <property type="entry name" value="RAN"/>
    <property type="match status" value="1"/>
</dbReference>
<evidence type="ECO:0000313" key="15">
    <source>
        <dbReference type="EMBL" id="KAK0749565.1"/>
    </source>
</evidence>
<reference evidence="15" key="1">
    <citation type="submission" date="2023-06" db="EMBL/GenBank/DDBJ databases">
        <title>Genome-scale phylogeny and comparative genomics of the fungal order Sordariales.</title>
        <authorList>
            <consortium name="Lawrence Berkeley National Laboratory"/>
            <person name="Hensen N."/>
            <person name="Bonometti L."/>
            <person name="Westerberg I."/>
            <person name="Brannstrom I.O."/>
            <person name="Guillou S."/>
            <person name="Cros-Aarteil S."/>
            <person name="Calhoun S."/>
            <person name="Haridas S."/>
            <person name="Kuo A."/>
            <person name="Mondo S."/>
            <person name="Pangilinan J."/>
            <person name="Riley R."/>
            <person name="LaButti K."/>
            <person name="Andreopoulos B."/>
            <person name="Lipzen A."/>
            <person name="Chen C."/>
            <person name="Yanf M."/>
            <person name="Daum C."/>
            <person name="Ng V."/>
            <person name="Clum A."/>
            <person name="Steindorff A."/>
            <person name="Ohm R."/>
            <person name="Martin F."/>
            <person name="Silar P."/>
            <person name="Natvig D."/>
            <person name="Lalanne C."/>
            <person name="Gautier V."/>
            <person name="Ament-velasquez S.L."/>
            <person name="Kruys A."/>
            <person name="Hutchinson M.I."/>
            <person name="Powell A.J."/>
            <person name="Barry K."/>
            <person name="Miller A.N."/>
            <person name="Grigoriev I.V."/>
            <person name="Debuchy R."/>
            <person name="Gladieux P."/>
            <person name="Thoren M.H."/>
            <person name="Johannesson H."/>
        </authorList>
    </citation>
    <scope>NUCLEOTIDE SEQUENCE</scope>
    <source>
        <strain evidence="15">SMH3187-1</strain>
    </source>
</reference>
<dbReference type="SUPFAM" id="SSF52540">
    <property type="entry name" value="P-loop containing nucleoside triphosphate hydrolases"/>
    <property type="match status" value="1"/>
</dbReference>
<dbReference type="PANTHER" id="PTHR24070">
    <property type="entry name" value="RAS, DI-RAS, AND RHEB FAMILY MEMBERS OF SMALL GTPASE SUPERFAMILY"/>
    <property type="match status" value="1"/>
</dbReference>